<dbReference type="OrthoDB" id="677554at2"/>
<evidence type="ECO:0000256" key="1">
    <source>
        <dbReference type="SAM" id="SignalP"/>
    </source>
</evidence>
<proteinExistence type="predicted"/>
<dbReference type="RefSeq" id="WP_129002865.1">
    <property type="nucleotide sequence ID" value="NZ_SDHZ01000001.1"/>
</dbReference>
<protein>
    <submittedName>
        <fullName evidence="2">Uncharacterized protein</fullName>
    </submittedName>
</protein>
<name>A0A4Q1DDY7_9BACT</name>
<sequence>MKKAGWMAALLLVAATACNSEGIVRTKAHILERKMLSNGKLLINYVFRAPHGEVITDSVAVDEHKVIPHDSVPLIFSPKNPKENELEIGK</sequence>
<accession>A0A4Q1DDY7</accession>
<dbReference type="PROSITE" id="PS51257">
    <property type="entry name" value="PROKAR_LIPOPROTEIN"/>
    <property type="match status" value="1"/>
</dbReference>
<dbReference type="EMBL" id="SDHZ01000001">
    <property type="protein sequence ID" value="RXK87115.1"/>
    <property type="molecule type" value="Genomic_DNA"/>
</dbReference>
<evidence type="ECO:0000313" key="3">
    <source>
        <dbReference type="Proteomes" id="UP000290545"/>
    </source>
</evidence>
<dbReference type="Proteomes" id="UP000290545">
    <property type="component" value="Unassembled WGS sequence"/>
</dbReference>
<comment type="caution">
    <text evidence="2">The sequence shown here is derived from an EMBL/GenBank/DDBJ whole genome shotgun (WGS) entry which is preliminary data.</text>
</comment>
<keyword evidence="3" id="KW-1185">Reference proteome</keyword>
<organism evidence="2 3">
    <name type="scientific">Filimonas effusa</name>
    <dbReference type="NCBI Taxonomy" id="2508721"/>
    <lineage>
        <taxon>Bacteria</taxon>
        <taxon>Pseudomonadati</taxon>
        <taxon>Bacteroidota</taxon>
        <taxon>Chitinophagia</taxon>
        <taxon>Chitinophagales</taxon>
        <taxon>Chitinophagaceae</taxon>
        <taxon>Filimonas</taxon>
    </lineage>
</organism>
<reference evidence="2 3" key="1">
    <citation type="submission" date="2019-01" db="EMBL/GenBank/DDBJ databases">
        <title>Filimonas sp. strain TTM-71.</title>
        <authorList>
            <person name="Chen W.-M."/>
        </authorList>
    </citation>
    <scope>NUCLEOTIDE SEQUENCE [LARGE SCALE GENOMIC DNA]</scope>
    <source>
        <strain evidence="2 3">TTM-71</strain>
    </source>
</reference>
<feature type="chain" id="PRO_5020423167" evidence="1">
    <location>
        <begin position="20"/>
        <end position="90"/>
    </location>
</feature>
<evidence type="ECO:0000313" key="2">
    <source>
        <dbReference type="EMBL" id="RXK87115.1"/>
    </source>
</evidence>
<keyword evidence="1" id="KW-0732">Signal</keyword>
<gene>
    <name evidence="2" type="ORF">ESB13_10130</name>
</gene>
<dbReference type="AlphaFoldDB" id="A0A4Q1DDY7"/>
<feature type="signal peptide" evidence="1">
    <location>
        <begin position="1"/>
        <end position="19"/>
    </location>
</feature>